<gene>
    <name evidence="4" type="ORF">PECAL_2P18960</name>
</gene>
<comment type="subunit">
    <text evidence="2">Tetramer of two alpha and two beta subunits.</text>
</comment>
<comment type="caution">
    <text evidence="4">The sequence shown here is derived from an EMBL/GenBank/DDBJ whole genome shotgun (WGS) entry which is preliminary data.</text>
</comment>
<reference evidence="4" key="1">
    <citation type="submission" date="2021-11" db="EMBL/GenBank/DDBJ databases">
        <authorList>
            <consortium name="Genoscope - CEA"/>
            <person name="William W."/>
        </authorList>
    </citation>
    <scope>NUCLEOTIDE SEQUENCE</scope>
</reference>
<keyword evidence="5" id="KW-1185">Reference proteome</keyword>
<dbReference type="Gene3D" id="1.10.1820.10">
    <property type="entry name" value="protein kinase ck2 holoenzyme, chain C, domain 1"/>
    <property type="match status" value="1"/>
</dbReference>
<evidence type="ECO:0000256" key="1">
    <source>
        <dbReference type="ARBA" id="ARBA00006941"/>
    </source>
</evidence>
<dbReference type="EMBL" id="CAKKNE010000002">
    <property type="protein sequence ID" value="CAH0368807.1"/>
    <property type="molecule type" value="Genomic_DNA"/>
</dbReference>
<dbReference type="Pfam" id="PF01214">
    <property type="entry name" value="CK_II_beta"/>
    <property type="match status" value="1"/>
</dbReference>
<dbReference type="AlphaFoldDB" id="A0A8J2SKQ5"/>
<organism evidence="4 5">
    <name type="scientific">Pelagomonas calceolata</name>
    <dbReference type="NCBI Taxonomy" id="35677"/>
    <lineage>
        <taxon>Eukaryota</taxon>
        <taxon>Sar</taxon>
        <taxon>Stramenopiles</taxon>
        <taxon>Ochrophyta</taxon>
        <taxon>Pelagophyceae</taxon>
        <taxon>Pelagomonadales</taxon>
        <taxon>Pelagomonadaceae</taxon>
        <taxon>Pelagomonas</taxon>
    </lineage>
</organism>
<accession>A0A8J2SKQ5</accession>
<dbReference type="PRINTS" id="PR00472">
    <property type="entry name" value="CASNKINASEII"/>
</dbReference>
<dbReference type="SMART" id="SM01085">
    <property type="entry name" value="CK_II_beta"/>
    <property type="match status" value="1"/>
</dbReference>
<comment type="similarity">
    <text evidence="1 2">Belongs to the casein kinase 2 subunit beta family.</text>
</comment>
<sequence length="131" mass="14727">MMTEPDKDPLADIAGEDDASLLADHVAATDLTSLVEADDDEREEDMSASEEDSSWISWFLSLRGNEFFCEVDEEYIQDDFNLTGLSSLVPYYDYALDMILDAQASAQMAIEESLTEEQQELVECVILTFSF</sequence>
<dbReference type="InterPro" id="IPR000704">
    <property type="entry name" value="Casein_kinase_II_reg-sub"/>
</dbReference>
<dbReference type="Proteomes" id="UP000789595">
    <property type="component" value="Unassembled WGS sequence"/>
</dbReference>
<evidence type="ECO:0000313" key="4">
    <source>
        <dbReference type="EMBL" id="CAH0368807.1"/>
    </source>
</evidence>
<dbReference type="PANTHER" id="PTHR11740:SF0">
    <property type="entry name" value="CASEIN KINASE II SUBUNIT BETA"/>
    <property type="match status" value="1"/>
</dbReference>
<name>A0A8J2SKQ5_9STRA</name>
<dbReference type="GO" id="GO:0019887">
    <property type="term" value="F:protein kinase regulator activity"/>
    <property type="evidence" value="ECO:0007669"/>
    <property type="project" value="InterPro"/>
</dbReference>
<dbReference type="PANTHER" id="PTHR11740">
    <property type="entry name" value="CASEIN KINASE II SUBUNIT BETA"/>
    <property type="match status" value="1"/>
</dbReference>
<dbReference type="InterPro" id="IPR035991">
    <property type="entry name" value="Casein_kinase_II_beta-like"/>
</dbReference>
<evidence type="ECO:0000313" key="5">
    <source>
        <dbReference type="Proteomes" id="UP000789595"/>
    </source>
</evidence>
<protein>
    <recommendedName>
        <fullName evidence="2">Casein kinase II subunit beta</fullName>
        <shortName evidence="2">CK II beta</shortName>
    </recommendedName>
</protein>
<feature type="compositionally biased region" description="Acidic residues" evidence="3">
    <location>
        <begin position="36"/>
        <end position="53"/>
    </location>
</feature>
<evidence type="ECO:0000256" key="2">
    <source>
        <dbReference type="RuleBase" id="RU361268"/>
    </source>
</evidence>
<dbReference type="InterPro" id="IPR016149">
    <property type="entry name" value="Casein_kin_II_reg-sub_N"/>
</dbReference>
<dbReference type="GO" id="GO:0005956">
    <property type="term" value="C:protein kinase CK2 complex"/>
    <property type="evidence" value="ECO:0007669"/>
    <property type="project" value="UniProtKB-UniRule"/>
</dbReference>
<feature type="region of interest" description="Disordered" evidence="3">
    <location>
        <begin position="33"/>
        <end position="53"/>
    </location>
</feature>
<dbReference type="OrthoDB" id="3971593at2759"/>
<evidence type="ECO:0000256" key="3">
    <source>
        <dbReference type="SAM" id="MobiDB-lite"/>
    </source>
</evidence>
<proteinExistence type="inferred from homology"/>
<dbReference type="SUPFAM" id="SSF57798">
    <property type="entry name" value="Casein kinase II beta subunit"/>
    <property type="match status" value="1"/>
</dbReference>
<dbReference type="GO" id="GO:0005737">
    <property type="term" value="C:cytoplasm"/>
    <property type="evidence" value="ECO:0007669"/>
    <property type="project" value="TreeGrafter"/>
</dbReference>